<name>A0AAE3T093_9BURK</name>
<proteinExistence type="predicted"/>
<dbReference type="InterPro" id="IPR029017">
    <property type="entry name" value="Enolase-like_N"/>
</dbReference>
<sequence>MSIPFRITDIQFYERGVHMRLPFRFGVVTLTACPQAFVRVRIETADGRNAEGAAAELLAPKWFDKNLALSNEDNFEQLRRALRLARQAYLADAGARDAFGHFSAHYQRQIDAAAREGLNPLIACFGPALIDKALLDALCRAEGLPFHTALQRNLPGIDARLTPDLAGFDLGAFLASLAPAPTIALRHTVGMLDPITNADIAQRLDDGLPESLQEVVAATGCRHFKLKVAGDAGPDIARLTRIAQVLDTLPSYRITLDGNEQFTDATAAAAFWQRVQATPALHRLAQATLYIEQPLPRALALSSDVRPLAAMRPVLIDESDATLDAFPRALACGYTGVSSKACKGLYRSLLNAARCRQRNEQARRDGREAAYFMSAEDLTTQAGLAVQQDLALVGLIGLGHVERNGHHYVDGFGTAPAAEAQAFASAHADLYQSASHPRLHIRAGQLALDSLNAAVGFATATHPHWGTLQPMASA</sequence>
<dbReference type="InterPro" id="IPR029065">
    <property type="entry name" value="Enolase_C-like"/>
</dbReference>
<gene>
    <name evidence="2" type="ORF">PGB34_06830</name>
</gene>
<accession>A0AAE3T093</accession>
<reference evidence="2" key="1">
    <citation type="submission" date="2023-01" db="EMBL/GenBank/DDBJ databases">
        <title>Xenophilus mangrovi sp. nov., isolated from soil of Mangrove nature reserve.</title>
        <authorList>
            <person name="Xu S."/>
            <person name="Liu Z."/>
            <person name="Xu Y."/>
        </authorList>
    </citation>
    <scope>NUCLEOTIDE SEQUENCE</scope>
    <source>
        <strain evidence="2">YW8</strain>
    </source>
</reference>
<dbReference type="SUPFAM" id="SSF51604">
    <property type="entry name" value="Enolase C-terminal domain-like"/>
    <property type="match status" value="1"/>
</dbReference>
<comment type="caution">
    <text evidence="2">The sequence shown here is derived from an EMBL/GenBank/DDBJ whole genome shotgun (WGS) entry which is preliminary data.</text>
</comment>
<feature type="domain" description="Mandelate racemase/muconate lactonizing enzyme C-terminal" evidence="1">
    <location>
        <begin position="205"/>
        <end position="312"/>
    </location>
</feature>
<protein>
    <submittedName>
        <fullName evidence="2">Mandelate racemase</fullName>
    </submittedName>
</protein>
<dbReference type="Proteomes" id="UP001212602">
    <property type="component" value="Unassembled WGS sequence"/>
</dbReference>
<dbReference type="Gene3D" id="3.30.390.10">
    <property type="entry name" value="Enolase-like, N-terminal domain"/>
    <property type="match status" value="1"/>
</dbReference>
<dbReference type="Gene3D" id="3.20.20.120">
    <property type="entry name" value="Enolase-like C-terminal domain"/>
    <property type="match status" value="1"/>
</dbReference>
<dbReference type="RefSeq" id="WP_271427310.1">
    <property type="nucleotide sequence ID" value="NZ_JAQIPB010000002.1"/>
</dbReference>
<dbReference type="AlphaFoldDB" id="A0AAE3T093"/>
<evidence type="ECO:0000313" key="3">
    <source>
        <dbReference type="Proteomes" id="UP001212602"/>
    </source>
</evidence>
<organism evidence="2 3">
    <name type="scientific">Xenophilus arseniciresistens</name>
    <dbReference type="NCBI Taxonomy" id="1283306"/>
    <lineage>
        <taxon>Bacteria</taxon>
        <taxon>Pseudomonadati</taxon>
        <taxon>Pseudomonadota</taxon>
        <taxon>Betaproteobacteria</taxon>
        <taxon>Burkholderiales</taxon>
        <taxon>Comamonadaceae</taxon>
        <taxon>Xenophilus</taxon>
    </lineage>
</organism>
<dbReference type="SUPFAM" id="SSF54826">
    <property type="entry name" value="Enolase N-terminal domain-like"/>
    <property type="match status" value="1"/>
</dbReference>
<dbReference type="EMBL" id="JAQIPB010000002">
    <property type="protein sequence ID" value="MDA7416077.1"/>
    <property type="molecule type" value="Genomic_DNA"/>
</dbReference>
<keyword evidence="3" id="KW-1185">Reference proteome</keyword>
<dbReference type="Pfam" id="PF13378">
    <property type="entry name" value="MR_MLE_C"/>
    <property type="match status" value="1"/>
</dbReference>
<evidence type="ECO:0000313" key="2">
    <source>
        <dbReference type="EMBL" id="MDA7416077.1"/>
    </source>
</evidence>
<dbReference type="SMART" id="SM00922">
    <property type="entry name" value="MR_MLE"/>
    <property type="match status" value="1"/>
</dbReference>
<dbReference type="InterPro" id="IPR036849">
    <property type="entry name" value="Enolase-like_C_sf"/>
</dbReference>
<evidence type="ECO:0000259" key="1">
    <source>
        <dbReference type="SMART" id="SM00922"/>
    </source>
</evidence>
<dbReference type="InterPro" id="IPR013342">
    <property type="entry name" value="Mandelate_racemase_C"/>
</dbReference>